<reference evidence="7 9" key="1">
    <citation type="journal article" date="2012" name="Int. J. Syst. Evol. Microbiol.">
        <title>Characterization of Tetragenococcus strains from sugar thick juice reveals a novel species, Tetragenococcus osmophilus sp. nov., and divides Tetragenococcus halophilus into two subspecies, T. halophilus subsp. halophilus subsp. nov. and T. halophilus subsp. flandriensis subsp. nov.</title>
        <authorList>
            <person name="Juste A."/>
            <person name="Van Trappen S."/>
            <person name="Verreth C."/>
            <person name="Cleenwerck I."/>
            <person name="De Vos P."/>
            <person name="Lievens B."/>
            <person name="Willems K.A."/>
        </authorList>
    </citation>
    <scope>NUCLEOTIDE SEQUENCE [LARGE SCALE GENOMIC DNA]</scope>
    <source>
        <strain evidence="7 9">JCM 31126</strain>
    </source>
</reference>
<dbReference type="Proteomes" id="UP000268310">
    <property type="component" value="Chromosome"/>
</dbReference>
<reference evidence="8 10" key="2">
    <citation type="journal article" date="2014" name="Int. J. Syst. Evol. Microbiol.">
        <title>Complete genome sequence of Corynebacterium casei LMG S-19264T (=DSM 44701T), isolated from a smear-ripened cheese.</title>
        <authorList>
            <consortium name="US DOE Joint Genome Institute (JGI-PGF)"/>
            <person name="Walter F."/>
            <person name="Albersmeier A."/>
            <person name="Kalinowski J."/>
            <person name="Ruckert C."/>
        </authorList>
    </citation>
    <scope>NUCLEOTIDE SEQUENCE [LARGE SCALE GENOMIC DNA]</scope>
    <source>
        <strain evidence="8 10">NBRC 114545</strain>
    </source>
</reference>
<dbReference type="InterPro" id="IPR001638">
    <property type="entry name" value="Solute-binding_3/MltF_N"/>
</dbReference>
<evidence type="ECO:0000256" key="2">
    <source>
        <dbReference type="ARBA" id="ARBA00010333"/>
    </source>
</evidence>
<comment type="subcellular location">
    <subcellularLocation>
        <location evidence="1">Cell envelope</location>
    </subcellularLocation>
</comment>
<dbReference type="PANTHER" id="PTHR35936:SF35">
    <property type="entry name" value="L-CYSTINE-BINDING PROTEIN TCYJ"/>
    <property type="match status" value="1"/>
</dbReference>
<keyword evidence="9" id="KW-1185">Reference proteome</keyword>
<reference evidence="8" key="4">
    <citation type="submission" date="2023-02" db="EMBL/GenBank/DDBJ databases">
        <authorList>
            <person name="Sun Q."/>
            <person name="Mori K."/>
        </authorList>
    </citation>
    <scope>NUCLEOTIDE SEQUENCE</scope>
    <source>
        <strain evidence="8">NBRC 114545</strain>
    </source>
</reference>
<evidence type="ECO:0000256" key="3">
    <source>
        <dbReference type="ARBA" id="ARBA00022729"/>
    </source>
</evidence>
<evidence type="ECO:0000256" key="5">
    <source>
        <dbReference type="SAM" id="SignalP"/>
    </source>
</evidence>
<evidence type="ECO:0000313" key="8">
    <source>
        <dbReference type="EMBL" id="GMA71896.1"/>
    </source>
</evidence>
<organism evidence="8 10">
    <name type="scientific">Tetragenococcus osmophilus</name>
    <dbReference type="NCBI Taxonomy" id="526944"/>
    <lineage>
        <taxon>Bacteria</taxon>
        <taxon>Bacillati</taxon>
        <taxon>Bacillota</taxon>
        <taxon>Bacilli</taxon>
        <taxon>Lactobacillales</taxon>
        <taxon>Enterococcaceae</taxon>
        <taxon>Tetragenococcus</taxon>
    </lineage>
</organism>
<evidence type="ECO:0000313" key="9">
    <source>
        <dbReference type="Proteomes" id="UP000268310"/>
    </source>
</evidence>
<dbReference type="RefSeq" id="WP_123936204.1">
    <property type="nucleotide sequence ID" value="NZ_BSUW01000001.1"/>
</dbReference>
<dbReference type="EMBL" id="BSUW01000001">
    <property type="protein sequence ID" value="GMA71896.1"/>
    <property type="molecule type" value="Genomic_DNA"/>
</dbReference>
<feature type="domain" description="Solute-binding protein family 3/N-terminal" evidence="6">
    <location>
        <begin position="47"/>
        <end position="269"/>
    </location>
</feature>
<reference evidence="7" key="3">
    <citation type="submission" date="2018-03" db="EMBL/GenBank/DDBJ databases">
        <authorList>
            <person name="Jeon C.O."/>
        </authorList>
    </citation>
    <scope>NUCLEOTIDE SEQUENCE</scope>
    <source>
        <strain evidence="7">JCM 31126</strain>
    </source>
</reference>
<dbReference type="Pfam" id="PF00497">
    <property type="entry name" value="SBP_bac_3"/>
    <property type="match status" value="1"/>
</dbReference>
<dbReference type="SUPFAM" id="SSF53850">
    <property type="entry name" value="Periplasmic binding protein-like II"/>
    <property type="match status" value="1"/>
</dbReference>
<dbReference type="KEGG" id="too:C7K38_08450"/>
<keyword evidence="3 5" id="KW-0732">Signal</keyword>
<gene>
    <name evidence="7" type="ORF">C7K38_08450</name>
    <name evidence="8" type="ORF">GCM10025885_09450</name>
</gene>
<accession>A0AA37XKU9</accession>
<feature type="signal peptide" evidence="5">
    <location>
        <begin position="1"/>
        <end position="28"/>
    </location>
</feature>
<protein>
    <recommendedName>
        <fullName evidence="6">Solute-binding protein family 3/N-terminal domain-containing protein</fullName>
    </recommendedName>
</protein>
<proteinExistence type="inferred from homology"/>
<dbReference type="SMART" id="SM00062">
    <property type="entry name" value="PBPb"/>
    <property type="match status" value="1"/>
</dbReference>
<evidence type="ECO:0000313" key="10">
    <source>
        <dbReference type="Proteomes" id="UP001157039"/>
    </source>
</evidence>
<name>A0AA37XKU9_9ENTE</name>
<dbReference type="AlphaFoldDB" id="A0AA37XKU9"/>
<dbReference type="PROSITE" id="PS51257">
    <property type="entry name" value="PROKAR_LIPOPROTEIN"/>
    <property type="match status" value="1"/>
</dbReference>
<feature type="chain" id="PRO_5041361833" description="Solute-binding protein family 3/N-terminal domain-containing protein" evidence="5">
    <location>
        <begin position="29"/>
        <end position="279"/>
    </location>
</feature>
<dbReference type="GO" id="GO:0030313">
    <property type="term" value="C:cell envelope"/>
    <property type="evidence" value="ECO:0007669"/>
    <property type="project" value="UniProtKB-SubCell"/>
</dbReference>
<dbReference type="InterPro" id="IPR018313">
    <property type="entry name" value="SBP_3_CS"/>
</dbReference>
<dbReference type="Gene3D" id="3.40.190.10">
    <property type="entry name" value="Periplasmic binding protein-like II"/>
    <property type="match status" value="2"/>
</dbReference>
<evidence type="ECO:0000313" key="7">
    <source>
        <dbReference type="EMBL" id="AYW48393.1"/>
    </source>
</evidence>
<dbReference type="Proteomes" id="UP001157039">
    <property type="component" value="Unassembled WGS sequence"/>
</dbReference>
<sequence length="279" mass="30752">MKKGRLLGKLTALAAVSLVFLTACQNQGASEEDLAATDSSADQETEVLRFGITGGYPPINYHDEDTEELVGYEVDMAKELVKDLDGDVEAEFVEMSFGSILESLNSDRINVAMHSLSETPERAEQYDFTVPYFDKVWGIIVAEDSDIQTLDDLDGKRAAQSVSTSSGQEAEELGGELVPIDDVDEAVKLITEDRADFYLGSDVGQQDYLDKQPEPLPVRVLDETVQDVPASLVVPKGSDELREALNESIIENTEDGTLAEIYDEYLDMDKSIEDFDEDE</sequence>
<evidence type="ECO:0000256" key="1">
    <source>
        <dbReference type="ARBA" id="ARBA00004196"/>
    </source>
</evidence>
<comment type="similarity">
    <text evidence="2 4">Belongs to the bacterial solute-binding protein 3 family.</text>
</comment>
<dbReference type="PROSITE" id="PS01039">
    <property type="entry name" value="SBP_BACTERIAL_3"/>
    <property type="match status" value="1"/>
</dbReference>
<evidence type="ECO:0000256" key="4">
    <source>
        <dbReference type="RuleBase" id="RU003744"/>
    </source>
</evidence>
<evidence type="ECO:0000259" key="6">
    <source>
        <dbReference type="SMART" id="SM00062"/>
    </source>
</evidence>
<dbReference type="PANTHER" id="PTHR35936">
    <property type="entry name" value="MEMBRANE-BOUND LYTIC MUREIN TRANSGLYCOSYLASE F"/>
    <property type="match status" value="1"/>
</dbReference>
<dbReference type="EMBL" id="CP027783">
    <property type="protein sequence ID" value="AYW48393.1"/>
    <property type="molecule type" value="Genomic_DNA"/>
</dbReference>